<evidence type="ECO:0000313" key="4">
    <source>
        <dbReference type="Proteomes" id="UP001634394"/>
    </source>
</evidence>
<dbReference type="InterPro" id="IPR019266">
    <property type="entry name" value="Ribosomal_mS27"/>
</dbReference>
<proteinExistence type="predicted"/>
<evidence type="ECO:0000256" key="2">
    <source>
        <dbReference type="SAM" id="MobiDB-lite"/>
    </source>
</evidence>
<comment type="caution">
    <text evidence="3">The sequence shown here is derived from an EMBL/GenBank/DDBJ whole genome shotgun (WGS) entry which is preliminary data.</text>
</comment>
<dbReference type="GO" id="GO:0005739">
    <property type="term" value="C:mitochondrion"/>
    <property type="evidence" value="ECO:0007669"/>
    <property type="project" value="UniProtKB-SubCell"/>
</dbReference>
<evidence type="ECO:0000313" key="3">
    <source>
        <dbReference type="EMBL" id="KAL3866562.1"/>
    </source>
</evidence>
<dbReference type="Proteomes" id="UP001634394">
    <property type="component" value="Unassembled WGS sequence"/>
</dbReference>
<reference evidence="3 4" key="1">
    <citation type="submission" date="2024-11" db="EMBL/GenBank/DDBJ databases">
        <title>Chromosome-level genome assembly of the freshwater bivalve Anodonta woodiana.</title>
        <authorList>
            <person name="Chen X."/>
        </authorList>
    </citation>
    <scope>NUCLEOTIDE SEQUENCE [LARGE SCALE GENOMIC DNA]</scope>
    <source>
        <strain evidence="3">MN2024</strain>
        <tissue evidence="3">Gills</tissue>
    </source>
</reference>
<gene>
    <name evidence="3" type="ORF">ACJMK2_043850</name>
</gene>
<keyword evidence="4" id="KW-1185">Reference proteome</keyword>
<dbReference type="EMBL" id="JBJQND010000009">
    <property type="protein sequence ID" value="KAL3866562.1"/>
    <property type="molecule type" value="Genomic_DNA"/>
</dbReference>
<feature type="region of interest" description="Disordered" evidence="2">
    <location>
        <begin position="445"/>
        <end position="477"/>
    </location>
</feature>
<accession>A0ABD3VY88</accession>
<protein>
    <recommendedName>
        <fullName evidence="5">28S ribosomal protein S27, mitochondrial</fullName>
    </recommendedName>
</protein>
<organism evidence="3 4">
    <name type="scientific">Sinanodonta woodiana</name>
    <name type="common">Chinese pond mussel</name>
    <name type="synonym">Anodonta woodiana</name>
    <dbReference type="NCBI Taxonomy" id="1069815"/>
    <lineage>
        <taxon>Eukaryota</taxon>
        <taxon>Metazoa</taxon>
        <taxon>Spiralia</taxon>
        <taxon>Lophotrochozoa</taxon>
        <taxon>Mollusca</taxon>
        <taxon>Bivalvia</taxon>
        <taxon>Autobranchia</taxon>
        <taxon>Heteroconchia</taxon>
        <taxon>Palaeoheterodonta</taxon>
        <taxon>Unionida</taxon>
        <taxon>Unionoidea</taxon>
        <taxon>Unionidae</taxon>
        <taxon>Unioninae</taxon>
        <taxon>Sinanodonta</taxon>
    </lineage>
</organism>
<sequence length="477" mass="55757">MATTMLRIIRRRCACRAFAFIQRNAVESRRNILSEAYACEHKWKQRLESPVLKQVKFSQFAVQLLEKFDRDGSASVIDMSIFANKLQDMHETEQPMVENILQNFRHSPQAVPVPDAINHAIVKAFIDANRTDLLLQYIKDKNKFGIFPENHAFSILMDFFIKHEDYRGAAQVAYEFMLQEDLSHPVSYLLSLYACIKHLKHPINEPKQEEQTPEEEEDQWIPVNVIRCPYYDDHFDIKDDNFLLGKTLYMLGKEGYLAGQELGRSLQVIGLGLYQKYAKALDLLEKWVSSDMQAVIYDEALERFKSCLENAQTRDADEPEKEMGIRTIDDEIHKLKPTPAQKSECLQRLQSISERIMGRTVTGDIENLVSSFVQKELPKYEQSDIQNLTALYDKWDAERQVLLESQMKEYLRKQKESEIVSKLKELQEKEELLTYFERKQEIVKLKKKADKKKKKKEEKEEEEFVEAPALRSKGKKA</sequence>
<dbReference type="Pfam" id="PF10037">
    <property type="entry name" value="MRP-S27"/>
    <property type="match status" value="1"/>
</dbReference>
<dbReference type="AlphaFoldDB" id="A0ABD3VY88"/>
<comment type="subcellular location">
    <subcellularLocation>
        <location evidence="1">Mitochondrion</location>
    </subcellularLocation>
</comment>
<dbReference type="PANTHER" id="PTHR21393:SF0">
    <property type="entry name" value="SMALL RIBOSOMAL SUBUNIT PROTEIN MS27"/>
    <property type="match status" value="1"/>
</dbReference>
<dbReference type="InterPro" id="IPR034913">
    <property type="entry name" value="mS27/PTCD2"/>
</dbReference>
<name>A0ABD3VY88_SINWO</name>
<evidence type="ECO:0008006" key="5">
    <source>
        <dbReference type="Google" id="ProtNLM"/>
    </source>
</evidence>
<dbReference type="PANTHER" id="PTHR21393">
    <property type="entry name" value="MITOCHONDRIAL 28S RIBOSOMAL PROTEIN S27"/>
    <property type="match status" value="1"/>
</dbReference>
<feature type="compositionally biased region" description="Basic residues" evidence="2">
    <location>
        <begin position="445"/>
        <end position="456"/>
    </location>
</feature>
<evidence type="ECO:0000256" key="1">
    <source>
        <dbReference type="ARBA" id="ARBA00004173"/>
    </source>
</evidence>